<dbReference type="FunFam" id="1.20.120.350:FF:000012">
    <property type="entry name" value="Voltage-dependent T-type calcium channel subunit alpha"/>
    <property type="match status" value="1"/>
</dbReference>
<keyword evidence="17" id="KW-0407">Ion channel</keyword>
<evidence type="ECO:0000256" key="1">
    <source>
        <dbReference type="ARBA" id="ARBA00004496"/>
    </source>
</evidence>
<protein>
    <recommendedName>
        <fullName evidence="21">Voltage-dependent T-type calcium channel subunit alpha</fullName>
    </recommendedName>
</protein>
<keyword evidence="3" id="KW-0813">Transport</keyword>
<evidence type="ECO:0000256" key="22">
    <source>
        <dbReference type="SAM" id="Coils"/>
    </source>
</evidence>
<dbReference type="Gene3D" id="1.20.120.350">
    <property type="entry name" value="Voltage-gated potassium channels. Chain C"/>
    <property type="match status" value="4"/>
</dbReference>
<dbReference type="PANTHER" id="PTHR45628:SF33">
    <property type="entry name" value="VOLTAGE-DEPENDENT T-TYPE CALCIUM CHANNEL SUBUNIT ALPHA-1G"/>
    <property type="match status" value="1"/>
</dbReference>
<feature type="transmembrane region" description="Helical" evidence="24">
    <location>
        <begin position="214"/>
        <end position="237"/>
    </location>
</feature>
<dbReference type="SUPFAM" id="SSF81324">
    <property type="entry name" value="Voltage-gated potassium channels"/>
    <property type="match status" value="4"/>
</dbReference>
<evidence type="ECO:0000256" key="20">
    <source>
        <dbReference type="PIRSR" id="PIRSR602077-1"/>
    </source>
</evidence>
<dbReference type="PANTHER" id="PTHR45628">
    <property type="entry name" value="VOLTAGE-DEPENDENT CALCIUM CHANNEL TYPE A SUBUNIT ALPHA-1"/>
    <property type="match status" value="1"/>
</dbReference>
<evidence type="ECO:0000256" key="16">
    <source>
        <dbReference type="ARBA" id="ARBA00023180"/>
    </source>
</evidence>
<dbReference type="GO" id="GO:0046872">
    <property type="term" value="F:metal ion binding"/>
    <property type="evidence" value="ECO:0007669"/>
    <property type="project" value="UniProtKB-KW"/>
</dbReference>
<evidence type="ECO:0000256" key="19">
    <source>
        <dbReference type="ARBA" id="ARBA00061006"/>
    </source>
</evidence>
<keyword evidence="5" id="KW-0963">Cytoplasm</keyword>
<dbReference type="GO" id="GO:0005891">
    <property type="term" value="C:voltage-gated calcium channel complex"/>
    <property type="evidence" value="ECO:0007669"/>
    <property type="project" value="InterPro"/>
</dbReference>
<feature type="compositionally biased region" description="Low complexity" evidence="23">
    <location>
        <begin position="1061"/>
        <end position="1078"/>
    </location>
</feature>
<feature type="region of interest" description="Disordered" evidence="23">
    <location>
        <begin position="1047"/>
        <end position="1231"/>
    </location>
</feature>
<proteinExistence type="inferred from homology"/>
<feature type="transmembrane region" description="Helical" evidence="24">
    <location>
        <begin position="744"/>
        <end position="762"/>
    </location>
</feature>
<evidence type="ECO:0000256" key="21">
    <source>
        <dbReference type="RuleBase" id="RU003808"/>
    </source>
</evidence>
<feature type="compositionally biased region" description="Low complexity" evidence="23">
    <location>
        <begin position="529"/>
        <end position="544"/>
    </location>
</feature>
<evidence type="ECO:0000256" key="7">
    <source>
        <dbReference type="ARBA" id="ARBA00022568"/>
    </source>
</evidence>
<dbReference type="InterPro" id="IPR005445">
    <property type="entry name" value="VDCC_T_a1"/>
</dbReference>
<feature type="transmembrane region" description="Helical" evidence="24">
    <location>
        <begin position="1645"/>
        <end position="1668"/>
    </location>
</feature>
<dbReference type="GO" id="GO:0098703">
    <property type="term" value="P:calcium ion import across plasma membrane"/>
    <property type="evidence" value="ECO:0007669"/>
    <property type="project" value="TreeGrafter"/>
</dbReference>
<dbReference type="RefSeq" id="XP_036693130.1">
    <property type="nucleotide sequence ID" value="XM_036837235.1"/>
</dbReference>
<evidence type="ECO:0000256" key="12">
    <source>
        <dbReference type="ARBA" id="ARBA00022882"/>
    </source>
</evidence>
<feature type="binding site" evidence="20">
    <location>
        <position position="923"/>
    </location>
    <ligand>
        <name>Ca(2+)</name>
        <dbReference type="ChEBI" id="CHEBI:29108"/>
    </ligand>
</feature>
<feature type="transmembrane region" description="Helical" evidence="24">
    <location>
        <begin position="1315"/>
        <end position="1336"/>
    </location>
</feature>
<dbReference type="Proteomes" id="UP000694857">
    <property type="component" value="Chromosome 20"/>
</dbReference>
<dbReference type="CTD" id="8913"/>
<feature type="transmembrane region" description="Helical" evidence="24">
    <location>
        <begin position="774"/>
        <end position="795"/>
    </location>
</feature>
<dbReference type="InterPro" id="IPR027359">
    <property type="entry name" value="Volt_channel_dom_sf"/>
</dbReference>
<feature type="region of interest" description="Disordered" evidence="23">
    <location>
        <begin position="989"/>
        <end position="1013"/>
    </location>
</feature>
<dbReference type="GO" id="GO:0008331">
    <property type="term" value="F:high voltage-gated calcium channel activity"/>
    <property type="evidence" value="ECO:0007669"/>
    <property type="project" value="TreeGrafter"/>
</dbReference>
<dbReference type="GO" id="GO:0008332">
    <property type="term" value="F:low voltage-gated calcium channel activity"/>
    <property type="evidence" value="ECO:0007669"/>
    <property type="project" value="UniProtKB-ARBA"/>
</dbReference>
<keyword evidence="7 21" id="KW-0109">Calcium transport</keyword>
<feature type="region of interest" description="Disordered" evidence="23">
    <location>
        <begin position="567"/>
        <end position="591"/>
    </location>
</feature>
<evidence type="ECO:0000256" key="24">
    <source>
        <dbReference type="SAM" id="Phobius"/>
    </source>
</evidence>
<keyword evidence="6" id="KW-0597">Phosphoprotein</keyword>
<feature type="transmembrane region" description="Helical" evidence="24">
    <location>
        <begin position="122"/>
        <end position="142"/>
    </location>
</feature>
<comment type="catalytic activity">
    <reaction evidence="18">
        <text>Ca(2+)(in) = Ca(2+)(out)</text>
        <dbReference type="Rhea" id="RHEA:29671"/>
        <dbReference type="ChEBI" id="CHEBI:29108"/>
    </reaction>
</comment>
<keyword evidence="10" id="KW-0677">Repeat</keyword>
<dbReference type="InterPro" id="IPR050599">
    <property type="entry name" value="VDCC_alpha-1_subunit"/>
</dbReference>
<dbReference type="GO" id="GO:0005737">
    <property type="term" value="C:cytoplasm"/>
    <property type="evidence" value="ECO:0007669"/>
    <property type="project" value="UniProtKB-SubCell"/>
</dbReference>
<feature type="coiled-coil region" evidence="22">
    <location>
        <begin position="1546"/>
        <end position="1573"/>
    </location>
</feature>
<keyword evidence="9 24" id="KW-0812">Transmembrane</keyword>
<keyword evidence="15 24" id="KW-0472">Membrane</keyword>
<keyword evidence="14" id="KW-0406">Ion transport</keyword>
<feature type="domain" description="Ion transport" evidence="25">
    <location>
        <begin position="80"/>
        <end position="405"/>
    </location>
</feature>
<evidence type="ECO:0000256" key="8">
    <source>
        <dbReference type="ARBA" id="ARBA00022673"/>
    </source>
</evidence>
<feature type="region of interest" description="Disordered" evidence="23">
    <location>
        <begin position="1879"/>
        <end position="1915"/>
    </location>
</feature>
<evidence type="ECO:0000256" key="5">
    <source>
        <dbReference type="ARBA" id="ARBA00022490"/>
    </source>
</evidence>
<keyword evidence="22" id="KW-0175">Coiled coil</keyword>
<evidence type="ECO:0000256" key="3">
    <source>
        <dbReference type="ARBA" id="ARBA00022448"/>
    </source>
</evidence>
<feature type="compositionally biased region" description="Acidic residues" evidence="23">
    <location>
        <begin position="1138"/>
        <end position="1147"/>
    </location>
</feature>
<feature type="transmembrane region" description="Helical" evidence="24">
    <location>
        <begin position="1277"/>
        <end position="1295"/>
    </location>
</feature>
<dbReference type="FunFam" id="1.10.287.70:FF:000029">
    <property type="entry name" value="Voltage-dependent T-type calcium channel subunit alpha"/>
    <property type="match status" value="1"/>
</dbReference>
<feature type="region of interest" description="Disordered" evidence="23">
    <location>
        <begin position="465"/>
        <end position="553"/>
    </location>
</feature>
<dbReference type="FunFam" id="1.20.120.350:FF:000009">
    <property type="entry name" value="Voltage-dependent T-type calcium channel subunit alpha"/>
    <property type="match status" value="1"/>
</dbReference>
<evidence type="ECO:0000256" key="13">
    <source>
        <dbReference type="ARBA" id="ARBA00022989"/>
    </source>
</evidence>
<dbReference type="InterPro" id="IPR002077">
    <property type="entry name" value="VDCCAlpha1"/>
</dbReference>
<comment type="similarity">
    <text evidence="19">Belongs to the calcium channel alpha-1 subunit (TC 1.A.1.11) family. CACNA1G subfamily.</text>
</comment>
<feature type="compositionally biased region" description="Acidic residues" evidence="23">
    <location>
        <begin position="1217"/>
        <end position="1228"/>
    </location>
</feature>
<evidence type="ECO:0000256" key="11">
    <source>
        <dbReference type="ARBA" id="ARBA00022837"/>
    </source>
</evidence>
<evidence type="ECO:0000256" key="4">
    <source>
        <dbReference type="ARBA" id="ARBA00022475"/>
    </source>
</evidence>
<dbReference type="FunFam" id="1.20.120.350:FF:000008">
    <property type="entry name" value="Voltage-dependent T-type calcium channel subunit alpha"/>
    <property type="match status" value="1"/>
</dbReference>
<evidence type="ECO:0000256" key="14">
    <source>
        <dbReference type="ARBA" id="ARBA00023065"/>
    </source>
</evidence>
<feature type="domain" description="Ion transport" evidence="25">
    <location>
        <begin position="1275"/>
        <end position="1547"/>
    </location>
</feature>
<evidence type="ECO:0000313" key="26">
    <source>
        <dbReference type="Proteomes" id="UP000694857"/>
    </source>
</evidence>
<evidence type="ECO:0000313" key="27">
    <source>
        <dbReference type="RefSeq" id="XP_036693130.1"/>
    </source>
</evidence>
<dbReference type="InterPro" id="IPR005821">
    <property type="entry name" value="Ion_trans_dom"/>
</dbReference>
<dbReference type="FunFam" id="1.20.120.350:FF:000007">
    <property type="entry name" value="Voltage-dependent T-type calcium channel subunit alpha"/>
    <property type="match status" value="1"/>
</dbReference>
<dbReference type="Gene3D" id="1.10.287.70">
    <property type="match status" value="4"/>
</dbReference>
<evidence type="ECO:0000256" key="2">
    <source>
        <dbReference type="ARBA" id="ARBA00004651"/>
    </source>
</evidence>
<dbReference type="GeneID" id="118886887"/>
<feature type="transmembrane region" description="Helical" evidence="24">
    <location>
        <begin position="1412"/>
        <end position="1434"/>
    </location>
</feature>
<evidence type="ECO:0000256" key="18">
    <source>
        <dbReference type="ARBA" id="ARBA00036634"/>
    </source>
</evidence>
<feature type="transmembrane region" description="Helical" evidence="24">
    <location>
        <begin position="342"/>
        <end position="363"/>
    </location>
</feature>
<dbReference type="FunFam" id="1.10.287.70:FF:000018">
    <property type="entry name" value="Voltage-dependent T-type calcium channel subunit alpha"/>
    <property type="match status" value="1"/>
</dbReference>
<feature type="transmembrane region" description="Helical" evidence="24">
    <location>
        <begin position="369"/>
        <end position="394"/>
    </location>
</feature>
<dbReference type="FunFam" id="1.10.287.70:FF:000014">
    <property type="entry name" value="Voltage-dependent T-type calcium channel subunit alpha"/>
    <property type="match status" value="1"/>
</dbReference>
<gene>
    <name evidence="27" type="primary">CACNA1G</name>
</gene>
<feature type="binding site" evidence="20">
    <location>
        <position position="354"/>
    </location>
    <ligand>
        <name>Ca(2+)</name>
        <dbReference type="ChEBI" id="CHEBI:29108"/>
    </ligand>
</feature>
<keyword evidence="26" id="KW-1185">Reference proteome</keyword>
<feature type="transmembrane region" description="Helical" evidence="24">
    <location>
        <begin position="1514"/>
        <end position="1537"/>
    </location>
</feature>
<comment type="function">
    <text evidence="21">Voltage-sensitive calcium channels (VSCC) mediate the entry of calcium ions into excitable cells and are also involved in a variety of calcium-dependent processes, including muscle contraction, hormone or neurotransmitter release, gene expression, cell motility, cell division and cell death. This channel gives rise to T-type calcium currents. T-type calcium channels belong to the "low-voltage activated (LVA)" group and are strongly blocked by nickel and mibefradil. A particularity of this type of channels is an opening at quite negative potentials, and a voltage-dependent inactivation. T-type channels serve pacemaking functions in both central neurons and cardiac nodal cells and support calcium signaling in secretory cells and vascular smooth muscle. They may also be involved in the modulation of firing patterns of neurons which is important for information processing as well as in cell growth processes.</text>
</comment>
<name>A0A8B8W911_BALMU</name>
<feature type="transmembrane region" description="Helical" evidence="24">
    <location>
        <begin position="865"/>
        <end position="884"/>
    </location>
</feature>
<feature type="compositionally biased region" description="Basic residues" evidence="23">
    <location>
        <begin position="484"/>
        <end position="506"/>
    </location>
</feature>
<sequence length="2102" mass="233545">MDEEEDGAGAEESGQPRSFMRLNDLSGAGGRPGPGSAEKDPGSADSEAEGLPYPALAPVVFFYLSQDSRPRSWCLRTVCNPWFERISMLVILLNCVTLGMFRPCEDIACDSQRCRILQAFDDFIFAFFAVEMVVKMVALGIFGKKCYLGDTWNRLDFFIVIAGMLEYSLDLQNVSFSAVRTVRVLRPLRAINRVPSMRILVTLLLDTLPMLGNVLLLCFFVFFIFGIVGVQLWAGLLRNRCFLPENFSLPLSVDLERYYQTENEDENPFICSQPRENGMRSCRSVPTLRGDGGGGPPCGLDYEAYNSSSNTTCVNWNQYYTNCSAGEHNPFKGAINFDNIGYAWIAIFQVITLEGWVDIMYFVMDAHSFYNFIYFILLIIVGSFFMINLCLVVIATQFSETKQRESQLMREQRVRFLSNASTLASFSEPGSCYEELLKYLVYILRKAARRLAQVSRAVGVRAGLLSSPAPRGSQEPQPSGSCSRSHRRPSVHHLVHHHHHHHHHYHLGNGTLRVPRASPQIQDKDPNGSRRLMLPPPSTLSLSGGPPGGAESVHSFYHADCHLEPVRCQAPPPRSPSEASGRTVGSGKVYPTMHTSPPPEMLKEKALMEVAPTSGPPTLTSLNIPPRPYSSMHKLLETQSTGTCQSSCKISSPCLKADSGACGPDSCPYCVRTGAGEVELAGHEMPDSDSEAVYEFTQDAQHGDRRNPHSWRRRSLGLDVEPNSVLAFWRLICDTFRKIVDSKYFGRGIMIAILVNTLSMGVEYHEQPEELTNALEISNIVFTSLFALEMLLKLLVYGPFGYIKNPYNIFDGVIVVISVWEIVGQQGGGLSVLRTFRLMRVLKLVRFLPALQRQLVVLMKTMDNVATFCMLLMLFIFIFSILGMHLFGCKFASERDGDTLPDRKNFDSLLWAIVTVFQILTQEDWNKVLYNGMASTSSWAALYFIALMTFGNYVLFNLLVAILVEGFQAEEISKREDASGQLSCIQLPVDSQGGDATKSESEPDFFSPSLDGDGDRKKRLALVSLGDHPELRSSLLPPLIIHTAATPMSLPKSSSTGLAEALGPASRRASSSGSAEPGAPHETKSPPSARSSPHSPWSAASSWASRRSSRNSLGRAPSLKRRSPSGERRSLLSGEGQESQDEEESSEEERTSPAGSDRRHRGSLEREAKSSFDLPDTLQVPGLHRTASGRSSASEHQDCNGKSAPGRLTRALRPDDPPLDGDDGDDEGNLSKGERMRAWVRARLPACCLERDSWSAYIFPPQSRFRLLCHRIITHKMFDHVVLVIIFLNCITIAMERPKIDPHSAERIFLTLSNYIFTAVFLAEMTVKVVALGWCFGEQAYLRSSWNVLDGLLVLISIIDILVSMVSDSGTKILGMLRVLRLLRTLRPLRVISRAQGLKLVVETLMSSLKPIGNIVVICCAFFIIFGILGVQLFKGKFFVCQGEDTRNITNKSDCAEASYRWVRHKYNFDNLGQALMSLFVLASKDGWVDIMYDGLDAVGVDQQPIMNHNPWMLLYFISFLLIVAFFVLNMFVGVVVENFHKCRQHQEEEEARRREEKRLRRLEKKRRNLMLDDVIASGSSASAAPEAQCKPYYSDYSRFRLLVHHLCTSHYLDLFITGVIGLNVVTMAMEHYQQPQILDEALKICNYVFTVIFVLESVFKLVAFGFRRFFQDRWNQLDLAIVLLSIMGITLEEIEVNASLPINPTIIRIMRVLRIARVLKLLKMAVGMRALLDTVMQALPQVGNLGLLFMLLFFIFAALGVELFGDLECDETHPCEGLGRHATFRNFGMAFLTLFRVSTGDNWNGIMKDTLRDCDQESTCYNTVISPIYFVSFVLTAQFVLVNVVIAVLMKHLEESNKEAKEEAELEAELELEMKTLSPQAPSPLGSPFLWPGVEGPDSPGSPKPGAPHAAAHAETVSHFSLEHPMDRQLFDTISLLIQGSLEGELKLMDELAGPGGPPSAFPPARSPGGSDPQIPLAEMEALSLTSEIVSELSCSVALTDDSLPDDTHTLLLSALESNMESRTEEVPVMLRPDLLTVRKSGALSCPFTPSQQTPATSCSFPKMHPSCSSPTVLPPGAPSPNCLHQAAPLWLRGHSGARQQ</sequence>
<reference evidence="27" key="1">
    <citation type="submission" date="2025-08" db="UniProtKB">
        <authorList>
            <consortium name="RefSeq"/>
        </authorList>
    </citation>
    <scope>IDENTIFICATION</scope>
    <source>
        <tissue evidence="27">Epidermis and Blubber</tissue>
    </source>
</reference>
<comment type="subcellular location">
    <subcellularLocation>
        <location evidence="2">Cell membrane</location>
        <topology evidence="2">Multi-pass membrane protein</topology>
    </subcellularLocation>
    <subcellularLocation>
        <location evidence="1">Cytoplasm</location>
    </subcellularLocation>
    <subcellularLocation>
        <location evidence="21">Membrane</location>
        <topology evidence="21">Multi-pass membrane protein</topology>
    </subcellularLocation>
</comment>
<evidence type="ECO:0000256" key="23">
    <source>
        <dbReference type="SAM" id="MobiDB-lite"/>
    </source>
</evidence>
<keyword evidence="11 20" id="KW-0106">Calcium</keyword>
<evidence type="ECO:0000256" key="6">
    <source>
        <dbReference type="ARBA" id="ARBA00022553"/>
    </source>
</evidence>
<evidence type="ECO:0000256" key="10">
    <source>
        <dbReference type="ARBA" id="ARBA00022737"/>
    </source>
</evidence>
<dbReference type="Pfam" id="PF00520">
    <property type="entry name" value="Ion_trans"/>
    <property type="match status" value="4"/>
</dbReference>
<keyword evidence="12 21" id="KW-0851">Voltage-gated channel</keyword>
<keyword evidence="4" id="KW-1003">Cell membrane</keyword>
<feature type="binding site" evidence="20">
    <location>
        <position position="1486"/>
    </location>
    <ligand>
        <name>Ca(2+)</name>
        <dbReference type="ChEBI" id="CHEBI:29108"/>
    </ligand>
</feature>
<evidence type="ECO:0000256" key="9">
    <source>
        <dbReference type="ARBA" id="ARBA00022692"/>
    </source>
</evidence>
<feature type="domain" description="Ion transport" evidence="25">
    <location>
        <begin position="1611"/>
        <end position="1861"/>
    </location>
</feature>
<feature type="transmembrane region" description="Helical" evidence="24">
    <location>
        <begin position="1829"/>
        <end position="1851"/>
    </location>
</feature>
<evidence type="ECO:0000256" key="17">
    <source>
        <dbReference type="ARBA" id="ARBA00023303"/>
    </source>
</evidence>
<feature type="compositionally biased region" description="Polar residues" evidence="23">
    <location>
        <begin position="474"/>
        <end position="483"/>
    </location>
</feature>
<feature type="transmembrane region" description="Helical" evidence="24">
    <location>
        <begin position="1746"/>
        <end position="1765"/>
    </location>
</feature>
<feature type="region of interest" description="Disordered" evidence="23">
    <location>
        <begin position="1"/>
        <end position="48"/>
    </location>
</feature>
<dbReference type="PRINTS" id="PR01629">
    <property type="entry name" value="TVDCCALPHA1"/>
</dbReference>
<feature type="transmembrane region" description="Helical" evidence="24">
    <location>
        <begin position="1348"/>
        <end position="1367"/>
    </location>
</feature>
<feature type="transmembrane region" description="Helical" evidence="24">
    <location>
        <begin position="1612"/>
        <end position="1633"/>
    </location>
</feature>
<evidence type="ECO:0000259" key="25">
    <source>
        <dbReference type="Pfam" id="PF00520"/>
    </source>
</evidence>
<feature type="transmembrane region" description="Helical" evidence="24">
    <location>
        <begin position="941"/>
        <end position="964"/>
    </location>
</feature>
<keyword evidence="16" id="KW-0325">Glycoprotein</keyword>
<evidence type="ECO:0000256" key="15">
    <source>
        <dbReference type="ARBA" id="ARBA00023136"/>
    </source>
</evidence>
<feature type="compositionally biased region" description="Low complexity" evidence="23">
    <location>
        <begin position="1085"/>
        <end position="1106"/>
    </location>
</feature>
<organism evidence="26 27">
    <name type="scientific">Balaenoptera musculus</name>
    <name type="common">Blue whale</name>
    <dbReference type="NCBI Taxonomy" id="9771"/>
    <lineage>
        <taxon>Eukaryota</taxon>
        <taxon>Metazoa</taxon>
        <taxon>Chordata</taxon>
        <taxon>Craniata</taxon>
        <taxon>Vertebrata</taxon>
        <taxon>Euteleostomi</taxon>
        <taxon>Mammalia</taxon>
        <taxon>Eutheria</taxon>
        <taxon>Laurasiatheria</taxon>
        <taxon>Artiodactyla</taxon>
        <taxon>Whippomorpha</taxon>
        <taxon>Cetacea</taxon>
        <taxon>Mysticeti</taxon>
        <taxon>Balaenopteridae</taxon>
        <taxon>Balaenoptera</taxon>
    </lineage>
</organism>
<feature type="domain" description="Ion transport" evidence="25">
    <location>
        <begin position="743"/>
        <end position="970"/>
    </location>
</feature>
<dbReference type="FunFam" id="1.10.287.70:FF:000032">
    <property type="entry name" value="Voltage-dependent T-type calcium channel subunit alpha"/>
    <property type="match status" value="1"/>
</dbReference>
<keyword evidence="13 24" id="KW-1133">Transmembrane helix</keyword>
<keyword evidence="8 21" id="KW-0107">Calcium channel</keyword>
<keyword evidence="20" id="KW-0479">Metal-binding</keyword>
<dbReference type="PRINTS" id="PR00167">
    <property type="entry name" value="CACHANNEL"/>
</dbReference>
<accession>A0A8B8W911</accession>